<proteinExistence type="predicted"/>
<dbReference type="GO" id="GO:0003676">
    <property type="term" value="F:nucleic acid binding"/>
    <property type="evidence" value="ECO:0007669"/>
    <property type="project" value="InterPro"/>
</dbReference>
<dbReference type="OrthoDB" id="2428461at2759"/>
<name>A0A9N8WIH8_9GLOM</name>
<comment type="caution">
    <text evidence="2">The sequence shown here is derived from an EMBL/GenBank/DDBJ whole genome shotgun (WGS) entry which is preliminary data.</text>
</comment>
<dbReference type="EMBL" id="CAJVPJ010000135">
    <property type="protein sequence ID" value="CAG8483814.1"/>
    <property type="molecule type" value="Genomic_DNA"/>
</dbReference>
<feature type="region of interest" description="Disordered" evidence="1">
    <location>
        <begin position="459"/>
        <end position="483"/>
    </location>
</feature>
<dbReference type="Proteomes" id="UP000789572">
    <property type="component" value="Unassembled WGS sequence"/>
</dbReference>
<feature type="region of interest" description="Disordered" evidence="1">
    <location>
        <begin position="337"/>
        <end position="356"/>
    </location>
</feature>
<evidence type="ECO:0000256" key="1">
    <source>
        <dbReference type="SAM" id="MobiDB-lite"/>
    </source>
</evidence>
<feature type="compositionally biased region" description="Polar residues" evidence="1">
    <location>
        <begin position="115"/>
        <end position="135"/>
    </location>
</feature>
<sequence length="567" mass="60844">MSTFDEELLDFNIDEELKALGNDGEQASPKELNLEEEICNFDLLDDIDELDTTIGSSSIDSEILMELGIEDFMSSITDAEQKDNNITSEKGEDIKDNEKTSSQTKQIAPTDAVVNVSSSSIDASDAQTKPSQSITPKVKPSLQKLSEGSPKIITTKSTTVEKEEGEISGVGAKQHNAQSTQKTMNSQQLGRGRGTRRADWRPIYRPGFGPGVEALTGMPMNHHLPMAEMPIMGMHPEFPQMLSHNIHVNPSFAGRVRPFGMIFPPFGAAAPMMNYQGPMTPQFIGRTNGFPRNNGLNSFGQHHLHMQHNQHVGQHGQHNQLVPQNDWRLTQISQMASKRKTPTDGFEQKEQDANKRTVAKSMNKNTSASANLSPKSANNVSSNINATASAKTVTNAAAKTVANASAKTVANAAAKTVANASAKTVANAAAKTVTNTAAKTVANASAKTVANAAAKSAASAITRPSRAHNEAGRGNNANAGIKTEIKPLPGTHVVISNITGDVTQREIQRMASEAPNGYLTVQIDRVGEKASIVFKSPEGAKIFRRKFNKSVLGGVNVDIKITSNKDD</sequence>
<evidence type="ECO:0000313" key="2">
    <source>
        <dbReference type="EMBL" id="CAG8483814.1"/>
    </source>
</evidence>
<evidence type="ECO:0000313" key="3">
    <source>
        <dbReference type="Proteomes" id="UP000789572"/>
    </source>
</evidence>
<organism evidence="2 3">
    <name type="scientific">Paraglomus occultum</name>
    <dbReference type="NCBI Taxonomy" id="144539"/>
    <lineage>
        <taxon>Eukaryota</taxon>
        <taxon>Fungi</taxon>
        <taxon>Fungi incertae sedis</taxon>
        <taxon>Mucoromycota</taxon>
        <taxon>Glomeromycotina</taxon>
        <taxon>Glomeromycetes</taxon>
        <taxon>Paraglomerales</taxon>
        <taxon>Paraglomeraceae</taxon>
        <taxon>Paraglomus</taxon>
    </lineage>
</organism>
<accession>A0A9N8WIH8</accession>
<gene>
    <name evidence="2" type="ORF">POCULU_LOCUS1694</name>
</gene>
<dbReference type="SUPFAM" id="SSF54928">
    <property type="entry name" value="RNA-binding domain, RBD"/>
    <property type="match status" value="1"/>
</dbReference>
<feature type="compositionally biased region" description="Basic and acidic residues" evidence="1">
    <location>
        <begin position="79"/>
        <end position="99"/>
    </location>
</feature>
<feature type="compositionally biased region" description="Polar residues" evidence="1">
    <location>
        <begin position="175"/>
        <end position="189"/>
    </location>
</feature>
<keyword evidence="3" id="KW-1185">Reference proteome</keyword>
<dbReference type="InterPro" id="IPR035979">
    <property type="entry name" value="RBD_domain_sf"/>
</dbReference>
<feature type="region of interest" description="Disordered" evidence="1">
    <location>
        <begin position="79"/>
        <end position="143"/>
    </location>
</feature>
<feature type="region of interest" description="Disordered" evidence="1">
    <location>
        <begin position="158"/>
        <end position="204"/>
    </location>
</feature>
<protein>
    <submittedName>
        <fullName evidence="2">10455_t:CDS:1</fullName>
    </submittedName>
</protein>
<dbReference type="AlphaFoldDB" id="A0A9N8WIH8"/>
<feature type="compositionally biased region" description="Basic and acidic residues" evidence="1">
    <location>
        <begin position="346"/>
        <end position="355"/>
    </location>
</feature>
<reference evidence="2" key="1">
    <citation type="submission" date="2021-06" db="EMBL/GenBank/DDBJ databases">
        <authorList>
            <person name="Kallberg Y."/>
            <person name="Tangrot J."/>
            <person name="Rosling A."/>
        </authorList>
    </citation>
    <scope>NUCLEOTIDE SEQUENCE</scope>
    <source>
        <strain evidence="2">IA702</strain>
    </source>
</reference>